<keyword evidence="6" id="KW-0010">Activator</keyword>
<dbReference type="Proteomes" id="UP000727456">
    <property type="component" value="Unassembled WGS sequence"/>
</dbReference>
<dbReference type="SMART" id="SM00382">
    <property type="entry name" value="AAA"/>
    <property type="match status" value="1"/>
</dbReference>
<dbReference type="Gene3D" id="1.10.8.60">
    <property type="match status" value="1"/>
</dbReference>
<evidence type="ECO:0000256" key="6">
    <source>
        <dbReference type="ARBA" id="ARBA00023159"/>
    </source>
</evidence>
<protein>
    <submittedName>
        <fullName evidence="9">Two-component system response regulator FlrC</fullName>
    </submittedName>
</protein>
<dbReference type="InterPro" id="IPR058031">
    <property type="entry name" value="AAA_lid_NorR"/>
</dbReference>
<keyword evidence="5" id="KW-0238">DNA-binding</keyword>
<dbReference type="InterPro" id="IPR027417">
    <property type="entry name" value="P-loop_NTPase"/>
</dbReference>
<dbReference type="PROSITE" id="PS00675">
    <property type="entry name" value="SIGMA54_INTERACT_1"/>
    <property type="match status" value="1"/>
</dbReference>
<dbReference type="Pfam" id="PF02954">
    <property type="entry name" value="HTH_8"/>
    <property type="match status" value="1"/>
</dbReference>
<dbReference type="PROSITE" id="PS00688">
    <property type="entry name" value="SIGMA54_INTERACT_3"/>
    <property type="match status" value="1"/>
</dbReference>
<keyword evidence="2" id="KW-0067">ATP-binding</keyword>
<evidence type="ECO:0000256" key="4">
    <source>
        <dbReference type="ARBA" id="ARBA00023015"/>
    </source>
</evidence>
<evidence type="ECO:0000256" key="7">
    <source>
        <dbReference type="ARBA" id="ARBA00023163"/>
    </source>
</evidence>
<evidence type="ECO:0000256" key="1">
    <source>
        <dbReference type="ARBA" id="ARBA00022741"/>
    </source>
</evidence>
<dbReference type="PANTHER" id="PTHR32071">
    <property type="entry name" value="TRANSCRIPTIONAL REGULATORY PROTEIN"/>
    <property type="match status" value="1"/>
</dbReference>
<evidence type="ECO:0000256" key="3">
    <source>
        <dbReference type="ARBA" id="ARBA00023012"/>
    </source>
</evidence>
<evidence type="ECO:0000313" key="9">
    <source>
        <dbReference type="EMBL" id="NIJ09573.1"/>
    </source>
</evidence>
<dbReference type="InterPro" id="IPR025943">
    <property type="entry name" value="Sigma_54_int_dom_ATP-bd_2"/>
</dbReference>
<keyword evidence="4" id="KW-0805">Transcription regulation</keyword>
<dbReference type="PRINTS" id="PR01590">
    <property type="entry name" value="HTHFIS"/>
</dbReference>
<dbReference type="RefSeq" id="WP_167075326.1">
    <property type="nucleotide sequence ID" value="NZ_JAAOZC010000013.1"/>
</dbReference>
<dbReference type="InterPro" id="IPR025944">
    <property type="entry name" value="Sigma_54_int_dom_CS"/>
</dbReference>
<dbReference type="SUPFAM" id="SSF46689">
    <property type="entry name" value="Homeodomain-like"/>
    <property type="match status" value="1"/>
</dbReference>
<dbReference type="InterPro" id="IPR003593">
    <property type="entry name" value="AAA+_ATPase"/>
</dbReference>
<dbReference type="EMBL" id="JAAOZC010000013">
    <property type="protein sequence ID" value="NIJ09573.1"/>
    <property type="molecule type" value="Genomic_DNA"/>
</dbReference>
<keyword evidence="10" id="KW-1185">Reference proteome</keyword>
<name>A0ABX0TWY8_9SPHN</name>
<sequence length="427" mass="45820">MANLGLSEGAAIHHPMLAAWLAGVGIEVNRIAADAPAHRDDIRILDIGERSFARHRDLIVGATDGGPSYKAMANGHPAEIHFGFEDAAFGHALIAELVRPEARPAVGEPESAAFISLVARIAKADATLLVLGETGTGKEGIARFCHTVSRRADKPFVAVNCAALPETMLEAILFGHQKGSFTGAGGASEGLFRAADGGTLLLDEIAELPLALQSKLLRAIQEREVLPVGATVPVKVDVRIIAAANRELAEEVAEGRFRADLYWRLNVMPLMLRPLAERRLDVRAITANLMLRHFQPGEAFPWPTAQALDRLMAHGWPGNVRELDNVLQRAMLLRSGDRIEASDLAIEAGTLAAAAQVRRTGVAAPTATPAVANAAPRLADVARASEARLIEEALEACNGHRLRAAERLGISERTLRYRLADMRRMAA</sequence>
<dbReference type="InterPro" id="IPR025662">
    <property type="entry name" value="Sigma_54_int_dom_ATP-bd_1"/>
</dbReference>
<evidence type="ECO:0000256" key="5">
    <source>
        <dbReference type="ARBA" id="ARBA00023125"/>
    </source>
</evidence>
<dbReference type="Gene3D" id="1.10.10.60">
    <property type="entry name" value="Homeodomain-like"/>
    <property type="match status" value="1"/>
</dbReference>
<dbReference type="CDD" id="cd00009">
    <property type="entry name" value="AAA"/>
    <property type="match status" value="1"/>
</dbReference>
<comment type="caution">
    <text evidence="9">The sequence shown here is derived from an EMBL/GenBank/DDBJ whole genome shotgun (WGS) entry which is preliminary data.</text>
</comment>
<keyword evidence="1" id="KW-0547">Nucleotide-binding</keyword>
<dbReference type="PROSITE" id="PS00676">
    <property type="entry name" value="SIGMA54_INTERACT_2"/>
    <property type="match status" value="1"/>
</dbReference>
<feature type="domain" description="Sigma-54 factor interaction" evidence="8">
    <location>
        <begin position="114"/>
        <end position="332"/>
    </location>
</feature>
<evidence type="ECO:0000259" key="8">
    <source>
        <dbReference type="PROSITE" id="PS50045"/>
    </source>
</evidence>
<dbReference type="Pfam" id="PF00158">
    <property type="entry name" value="Sigma54_activat"/>
    <property type="match status" value="1"/>
</dbReference>
<proteinExistence type="predicted"/>
<keyword evidence="7" id="KW-0804">Transcription</keyword>
<dbReference type="SUPFAM" id="SSF52540">
    <property type="entry name" value="P-loop containing nucleoside triphosphate hydrolases"/>
    <property type="match status" value="1"/>
</dbReference>
<dbReference type="InterPro" id="IPR002197">
    <property type="entry name" value="HTH_Fis"/>
</dbReference>
<evidence type="ECO:0000313" key="10">
    <source>
        <dbReference type="Proteomes" id="UP000727456"/>
    </source>
</evidence>
<reference evidence="9 10" key="1">
    <citation type="submission" date="2020-03" db="EMBL/GenBank/DDBJ databases">
        <title>Genomic Encyclopedia of Type Strains, Phase III (KMG-III): the genomes of soil and plant-associated and newly described type strains.</title>
        <authorList>
            <person name="Whitman W."/>
        </authorList>
    </citation>
    <scope>NUCLEOTIDE SEQUENCE [LARGE SCALE GENOMIC DNA]</scope>
    <source>
        <strain evidence="9 10">CECT 8804</strain>
    </source>
</reference>
<accession>A0ABX0TWY8</accession>
<organism evidence="9 10">
    <name type="scientific">Sphingomonas vulcanisoli</name>
    <dbReference type="NCBI Taxonomy" id="1658060"/>
    <lineage>
        <taxon>Bacteria</taxon>
        <taxon>Pseudomonadati</taxon>
        <taxon>Pseudomonadota</taxon>
        <taxon>Alphaproteobacteria</taxon>
        <taxon>Sphingomonadales</taxon>
        <taxon>Sphingomonadaceae</taxon>
        <taxon>Sphingomonas</taxon>
    </lineage>
</organism>
<gene>
    <name evidence="9" type="ORF">FHS31_003210</name>
</gene>
<dbReference type="PROSITE" id="PS50045">
    <property type="entry name" value="SIGMA54_INTERACT_4"/>
    <property type="match status" value="1"/>
</dbReference>
<dbReference type="InterPro" id="IPR002078">
    <property type="entry name" value="Sigma_54_int"/>
</dbReference>
<evidence type="ECO:0000256" key="2">
    <source>
        <dbReference type="ARBA" id="ARBA00022840"/>
    </source>
</evidence>
<dbReference type="Pfam" id="PF25601">
    <property type="entry name" value="AAA_lid_14"/>
    <property type="match status" value="1"/>
</dbReference>
<keyword evidence="3" id="KW-0902">Two-component regulatory system</keyword>
<dbReference type="InterPro" id="IPR009057">
    <property type="entry name" value="Homeodomain-like_sf"/>
</dbReference>
<dbReference type="Gene3D" id="3.40.50.300">
    <property type="entry name" value="P-loop containing nucleotide triphosphate hydrolases"/>
    <property type="match status" value="1"/>
</dbReference>